<reference evidence="1 2" key="2">
    <citation type="journal article" date="2022" name="Mol. Ecol. Resour.">
        <title>The genomes of chicory, endive, great burdock and yacon provide insights into Asteraceae paleo-polyploidization history and plant inulin production.</title>
        <authorList>
            <person name="Fan W."/>
            <person name="Wang S."/>
            <person name="Wang H."/>
            <person name="Wang A."/>
            <person name="Jiang F."/>
            <person name="Liu H."/>
            <person name="Zhao H."/>
            <person name="Xu D."/>
            <person name="Zhang Y."/>
        </authorList>
    </citation>
    <scope>NUCLEOTIDE SEQUENCE [LARGE SCALE GENOMIC DNA]</scope>
    <source>
        <strain evidence="2">cv. Yunnan</strain>
        <tissue evidence="1">Leaves</tissue>
    </source>
</reference>
<organism evidence="1 2">
    <name type="scientific">Smallanthus sonchifolius</name>
    <dbReference type="NCBI Taxonomy" id="185202"/>
    <lineage>
        <taxon>Eukaryota</taxon>
        <taxon>Viridiplantae</taxon>
        <taxon>Streptophyta</taxon>
        <taxon>Embryophyta</taxon>
        <taxon>Tracheophyta</taxon>
        <taxon>Spermatophyta</taxon>
        <taxon>Magnoliopsida</taxon>
        <taxon>eudicotyledons</taxon>
        <taxon>Gunneridae</taxon>
        <taxon>Pentapetalae</taxon>
        <taxon>asterids</taxon>
        <taxon>campanulids</taxon>
        <taxon>Asterales</taxon>
        <taxon>Asteraceae</taxon>
        <taxon>Asteroideae</taxon>
        <taxon>Heliantheae alliance</taxon>
        <taxon>Millerieae</taxon>
        <taxon>Smallanthus</taxon>
    </lineage>
</organism>
<dbReference type="EMBL" id="CM042034">
    <property type="protein sequence ID" value="KAI3762330.1"/>
    <property type="molecule type" value="Genomic_DNA"/>
</dbReference>
<protein>
    <submittedName>
        <fullName evidence="1">Uncharacterized protein</fullName>
    </submittedName>
</protein>
<keyword evidence="2" id="KW-1185">Reference proteome</keyword>
<evidence type="ECO:0000313" key="1">
    <source>
        <dbReference type="EMBL" id="KAI3762330.1"/>
    </source>
</evidence>
<evidence type="ECO:0000313" key="2">
    <source>
        <dbReference type="Proteomes" id="UP001056120"/>
    </source>
</evidence>
<gene>
    <name evidence="1" type="ORF">L1987_52757</name>
</gene>
<proteinExistence type="predicted"/>
<reference evidence="2" key="1">
    <citation type="journal article" date="2022" name="Mol. Ecol. Resour.">
        <title>The genomes of chicory, endive, great burdock and yacon provide insights into Asteraceae palaeo-polyploidization history and plant inulin production.</title>
        <authorList>
            <person name="Fan W."/>
            <person name="Wang S."/>
            <person name="Wang H."/>
            <person name="Wang A."/>
            <person name="Jiang F."/>
            <person name="Liu H."/>
            <person name="Zhao H."/>
            <person name="Xu D."/>
            <person name="Zhang Y."/>
        </authorList>
    </citation>
    <scope>NUCLEOTIDE SEQUENCE [LARGE SCALE GENOMIC DNA]</scope>
    <source>
        <strain evidence="2">cv. Yunnan</strain>
    </source>
</reference>
<name>A0ACB9EU46_9ASTR</name>
<dbReference type="Proteomes" id="UP001056120">
    <property type="component" value="Linkage Group LG17"/>
</dbReference>
<accession>A0ACB9EU46</accession>
<comment type="caution">
    <text evidence="1">The sequence shown here is derived from an EMBL/GenBank/DDBJ whole genome shotgun (WGS) entry which is preliminary data.</text>
</comment>
<sequence length="73" mass="7989">MFTGVEGGQVKPKFKEMAEVAKVGPAVPDEPGLRGLLCFFMGLYFYLNRGDVNPNAQELNKIKNMVAHMAGCL</sequence>